<reference evidence="2" key="1">
    <citation type="submission" date="2023-04" db="EMBL/GenBank/DDBJ databases">
        <title>Black Yeasts Isolated from many extreme environments.</title>
        <authorList>
            <person name="Coleine C."/>
            <person name="Stajich J.E."/>
            <person name="Selbmann L."/>
        </authorList>
    </citation>
    <scope>NUCLEOTIDE SEQUENCE</scope>
    <source>
        <strain evidence="2">CCFEE 5312</strain>
    </source>
</reference>
<feature type="compositionally biased region" description="Acidic residues" evidence="1">
    <location>
        <begin position="92"/>
        <end position="103"/>
    </location>
</feature>
<gene>
    <name evidence="2" type="ORF">LTR09_007825</name>
</gene>
<name>A0AAJ0GAW7_9PEZI</name>
<comment type="caution">
    <text evidence="2">The sequence shown here is derived from an EMBL/GenBank/DDBJ whole genome shotgun (WGS) entry which is preliminary data.</text>
</comment>
<evidence type="ECO:0000313" key="3">
    <source>
        <dbReference type="Proteomes" id="UP001271007"/>
    </source>
</evidence>
<sequence>MRRSTDFQQRYAQGRWQPPRPRGSNIAAGSGRYQYDNWSVHPASRSTTRRRLYKTYSLYADVDRIWVFNDDAIDCKVGDGTGNPRAGRAQGAEEDENTSDDSNGEVRSTDDWVPLSFNWPSETGMFRRSYAWKRQPNGRICLQSPNNVALPELLPDRHLAPQQDRAAPPPHGALVGELPILIALVALSVQPQPGLVDQALRQQGRGIVVRVEYEPTPPAQHHRGQPVYQPEDDPVVQRLRKFERGLTVYGPFAI</sequence>
<dbReference type="Proteomes" id="UP001271007">
    <property type="component" value="Unassembled WGS sequence"/>
</dbReference>
<feature type="region of interest" description="Disordered" evidence="1">
    <location>
        <begin position="77"/>
        <end position="109"/>
    </location>
</feature>
<feature type="compositionally biased region" description="Polar residues" evidence="1">
    <location>
        <begin position="1"/>
        <end position="11"/>
    </location>
</feature>
<keyword evidence="3" id="KW-1185">Reference proteome</keyword>
<proteinExistence type="predicted"/>
<accession>A0AAJ0GAW7</accession>
<dbReference type="AlphaFoldDB" id="A0AAJ0GAW7"/>
<feature type="region of interest" description="Disordered" evidence="1">
    <location>
        <begin position="1"/>
        <end position="29"/>
    </location>
</feature>
<dbReference type="EMBL" id="JAWDJX010000028">
    <property type="protein sequence ID" value="KAK3051075.1"/>
    <property type="molecule type" value="Genomic_DNA"/>
</dbReference>
<evidence type="ECO:0000256" key="1">
    <source>
        <dbReference type="SAM" id="MobiDB-lite"/>
    </source>
</evidence>
<protein>
    <submittedName>
        <fullName evidence="2">Uncharacterized protein</fullName>
    </submittedName>
</protein>
<organism evidence="2 3">
    <name type="scientific">Extremus antarcticus</name>
    <dbReference type="NCBI Taxonomy" id="702011"/>
    <lineage>
        <taxon>Eukaryota</taxon>
        <taxon>Fungi</taxon>
        <taxon>Dikarya</taxon>
        <taxon>Ascomycota</taxon>
        <taxon>Pezizomycotina</taxon>
        <taxon>Dothideomycetes</taxon>
        <taxon>Dothideomycetidae</taxon>
        <taxon>Mycosphaerellales</taxon>
        <taxon>Extremaceae</taxon>
        <taxon>Extremus</taxon>
    </lineage>
</organism>
<evidence type="ECO:0000313" key="2">
    <source>
        <dbReference type="EMBL" id="KAK3051075.1"/>
    </source>
</evidence>